<keyword evidence="3" id="KW-1185">Reference proteome</keyword>
<sequence>MKREESSNPSRLSNSERDTLIKEGRYF</sequence>
<dbReference type="AlphaFoldDB" id="A0A1V6VDF9"/>
<gene>
    <name evidence="2" type="ORF">PENNAL_c0555G00077</name>
</gene>
<evidence type="ECO:0000313" key="2">
    <source>
        <dbReference type="EMBL" id="OQE48694.1"/>
    </source>
</evidence>
<proteinExistence type="predicted"/>
<feature type="region of interest" description="Disordered" evidence="1">
    <location>
        <begin position="1"/>
        <end position="27"/>
    </location>
</feature>
<name>A0A1V6VDF9_PENNA</name>
<dbReference type="EMBL" id="MOOB01000555">
    <property type="protein sequence ID" value="OQE48694.1"/>
    <property type="molecule type" value="Genomic_DNA"/>
</dbReference>
<protein>
    <submittedName>
        <fullName evidence="2">Uncharacterized protein</fullName>
    </submittedName>
</protein>
<dbReference type="Proteomes" id="UP000191691">
    <property type="component" value="Unassembled WGS sequence"/>
</dbReference>
<evidence type="ECO:0000256" key="1">
    <source>
        <dbReference type="SAM" id="MobiDB-lite"/>
    </source>
</evidence>
<feature type="compositionally biased region" description="Basic and acidic residues" evidence="1">
    <location>
        <begin position="14"/>
        <end position="27"/>
    </location>
</feature>
<feature type="non-terminal residue" evidence="2">
    <location>
        <position position="27"/>
    </location>
</feature>
<accession>A0A1V6VDF9</accession>
<comment type="caution">
    <text evidence="2">The sequence shown here is derived from an EMBL/GenBank/DDBJ whole genome shotgun (WGS) entry which is preliminary data.</text>
</comment>
<reference evidence="3" key="1">
    <citation type="journal article" date="2017" name="Nat. Microbiol.">
        <title>Global analysis of biosynthetic gene clusters reveals vast potential of secondary metabolite production in Penicillium species.</title>
        <authorList>
            <person name="Nielsen J.C."/>
            <person name="Grijseels S."/>
            <person name="Prigent S."/>
            <person name="Ji B."/>
            <person name="Dainat J."/>
            <person name="Nielsen K.F."/>
            <person name="Frisvad J.C."/>
            <person name="Workman M."/>
            <person name="Nielsen J."/>
        </authorList>
    </citation>
    <scope>NUCLEOTIDE SEQUENCE [LARGE SCALE GENOMIC DNA]</scope>
    <source>
        <strain evidence="3">IBT 13039</strain>
    </source>
</reference>
<evidence type="ECO:0000313" key="3">
    <source>
        <dbReference type="Proteomes" id="UP000191691"/>
    </source>
</evidence>
<organism evidence="2 3">
    <name type="scientific">Penicillium nalgiovense</name>
    <dbReference type="NCBI Taxonomy" id="60175"/>
    <lineage>
        <taxon>Eukaryota</taxon>
        <taxon>Fungi</taxon>
        <taxon>Dikarya</taxon>
        <taxon>Ascomycota</taxon>
        <taxon>Pezizomycotina</taxon>
        <taxon>Eurotiomycetes</taxon>
        <taxon>Eurotiomycetidae</taxon>
        <taxon>Eurotiales</taxon>
        <taxon>Aspergillaceae</taxon>
        <taxon>Penicillium</taxon>
    </lineage>
</organism>